<name>A0AAN9FFK4_CROPI</name>
<dbReference type="EMBL" id="JAYWIO010000003">
    <property type="protein sequence ID" value="KAK7274341.1"/>
    <property type="molecule type" value="Genomic_DNA"/>
</dbReference>
<comment type="caution">
    <text evidence="1">The sequence shown here is derived from an EMBL/GenBank/DDBJ whole genome shotgun (WGS) entry which is preliminary data.</text>
</comment>
<evidence type="ECO:0000313" key="2">
    <source>
        <dbReference type="Proteomes" id="UP001372338"/>
    </source>
</evidence>
<reference evidence="1 2" key="1">
    <citation type="submission" date="2024-01" db="EMBL/GenBank/DDBJ databases">
        <title>The genomes of 5 underutilized Papilionoideae crops provide insights into root nodulation and disease resistanc.</title>
        <authorList>
            <person name="Yuan L."/>
        </authorList>
    </citation>
    <scope>NUCLEOTIDE SEQUENCE [LARGE SCALE GENOMIC DNA]</scope>
    <source>
        <strain evidence="1">ZHUSHIDOU_FW_LH</strain>
        <tissue evidence="1">Leaf</tissue>
    </source>
</reference>
<organism evidence="1 2">
    <name type="scientific">Crotalaria pallida</name>
    <name type="common">Smooth rattlebox</name>
    <name type="synonym">Crotalaria striata</name>
    <dbReference type="NCBI Taxonomy" id="3830"/>
    <lineage>
        <taxon>Eukaryota</taxon>
        <taxon>Viridiplantae</taxon>
        <taxon>Streptophyta</taxon>
        <taxon>Embryophyta</taxon>
        <taxon>Tracheophyta</taxon>
        <taxon>Spermatophyta</taxon>
        <taxon>Magnoliopsida</taxon>
        <taxon>eudicotyledons</taxon>
        <taxon>Gunneridae</taxon>
        <taxon>Pentapetalae</taxon>
        <taxon>rosids</taxon>
        <taxon>fabids</taxon>
        <taxon>Fabales</taxon>
        <taxon>Fabaceae</taxon>
        <taxon>Papilionoideae</taxon>
        <taxon>50 kb inversion clade</taxon>
        <taxon>genistoids sensu lato</taxon>
        <taxon>core genistoids</taxon>
        <taxon>Crotalarieae</taxon>
        <taxon>Crotalaria</taxon>
    </lineage>
</organism>
<dbReference type="AlphaFoldDB" id="A0AAN9FFK4"/>
<accession>A0AAN9FFK4</accession>
<protein>
    <submittedName>
        <fullName evidence="1">Uncharacterized protein</fullName>
    </submittedName>
</protein>
<gene>
    <name evidence="1" type="ORF">RIF29_15426</name>
</gene>
<proteinExistence type="predicted"/>
<dbReference type="Proteomes" id="UP001372338">
    <property type="component" value="Unassembled WGS sequence"/>
</dbReference>
<sequence>MLTLSPPHLADWYRRRHRVTQLGHMAPTALTARNSYVGVPCCDSAGAGGYVDVPVTLNIDFKKVVCAQLEKI</sequence>
<keyword evidence="2" id="KW-1185">Reference proteome</keyword>
<evidence type="ECO:0000313" key="1">
    <source>
        <dbReference type="EMBL" id="KAK7274341.1"/>
    </source>
</evidence>